<reference evidence="1 2" key="1">
    <citation type="submission" date="2019-02" db="EMBL/GenBank/DDBJ databases">
        <authorList>
            <person name="Goldberg S.R."/>
            <person name="Haltli B.A."/>
            <person name="Correa H."/>
            <person name="Russell K.G."/>
        </authorList>
    </citation>
    <scope>NUCLEOTIDE SEQUENCE [LARGE SCALE GENOMIC DNA]</scope>
    <source>
        <strain evidence="1 2">JCM 16186</strain>
    </source>
</reference>
<evidence type="ECO:0000313" key="2">
    <source>
        <dbReference type="Proteomes" id="UP000798808"/>
    </source>
</evidence>
<name>A0ABW9S0H6_9BACT</name>
<dbReference type="EMBL" id="SMLW01000677">
    <property type="protein sequence ID" value="MTI29010.1"/>
    <property type="molecule type" value="Genomic_DNA"/>
</dbReference>
<gene>
    <name evidence="1" type="ORF">E1163_28875</name>
</gene>
<sequence length="256" mass="29105">MRKIVLMVVLLAGQLLISCSGDDDDPGSDSRIDILPASTMLMEFETFAVNNGRQESFGNAIRAGGHISSWKKFMDNDLNMPITAYLISTNKDAAYSDEGWAWDTEFKLEGEQYTSKLLATESENGVVWEMLISKPGSFEDFTAIQGLSAPDRKSGTWSLFKHPVDSIEAVKIHWEENAEGIINHMKYTAHRDGSYIEYTITDESIYDGLYNLLNNGNTASVGWNRNKKYGWITEQEYYQDDQRHCWNISFEDDECE</sequence>
<accession>A0ABW9S0H6</accession>
<dbReference type="Proteomes" id="UP000798808">
    <property type="component" value="Unassembled WGS sequence"/>
</dbReference>
<proteinExistence type="predicted"/>
<protein>
    <submittedName>
        <fullName evidence="1">Uncharacterized protein</fullName>
    </submittedName>
</protein>
<evidence type="ECO:0000313" key="1">
    <source>
        <dbReference type="EMBL" id="MTI29010.1"/>
    </source>
</evidence>
<keyword evidence="2" id="KW-1185">Reference proteome</keyword>
<dbReference type="RefSeq" id="WP_155177094.1">
    <property type="nucleotide sequence ID" value="NZ_BAAAFL010000012.1"/>
</dbReference>
<organism evidence="1 2">
    <name type="scientific">Fulvivirga kasyanovii</name>
    <dbReference type="NCBI Taxonomy" id="396812"/>
    <lineage>
        <taxon>Bacteria</taxon>
        <taxon>Pseudomonadati</taxon>
        <taxon>Bacteroidota</taxon>
        <taxon>Cytophagia</taxon>
        <taxon>Cytophagales</taxon>
        <taxon>Fulvivirgaceae</taxon>
        <taxon>Fulvivirga</taxon>
    </lineage>
</organism>
<dbReference type="PROSITE" id="PS51257">
    <property type="entry name" value="PROKAR_LIPOPROTEIN"/>
    <property type="match status" value="1"/>
</dbReference>
<comment type="caution">
    <text evidence="1">The sequence shown here is derived from an EMBL/GenBank/DDBJ whole genome shotgun (WGS) entry which is preliminary data.</text>
</comment>